<dbReference type="GO" id="GO:0016887">
    <property type="term" value="F:ATP hydrolysis activity"/>
    <property type="evidence" value="ECO:0007669"/>
    <property type="project" value="InterPro"/>
</dbReference>
<proteinExistence type="predicted"/>
<dbReference type="Proteomes" id="UP000730862">
    <property type="component" value="Unassembled WGS sequence"/>
</dbReference>
<dbReference type="InterPro" id="IPR003439">
    <property type="entry name" value="ABC_transporter-like_ATP-bd"/>
</dbReference>
<dbReference type="SMART" id="SM00382">
    <property type="entry name" value="AAA"/>
    <property type="match status" value="1"/>
</dbReference>
<organism evidence="6 7">
    <name type="scientific">Finegoldia magna</name>
    <name type="common">Peptostreptococcus magnus</name>
    <dbReference type="NCBI Taxonomy" id="1260"/>
    <lineage>
        <taxon>Bacteria</taxon>
        <taxon>Bacillati</taxon>
        <taxon>Bacillota</taxon>
        <taxon>Tissierellia</taxon>
        <taxon>Tissierellales</taxon>
        <taxon>Peptoniphilaceae</taxon>
        <taxon>Finegoldia</taxon>
    </lineage>
</organism>
<evidence type="ECO:0000256" key="3">
    <source>
        <dbReference type="ARBA" id="ARBA00022840"/>
    </source>
</evidence>
<dbReference type="SUPFAM" id="SSF50331">
    <property type="entry name" value="MOP-like"/>
    <property type="match status" value="1"/>
</dbReference>
<dbReference type="Gene3D" id="2.40.50.140">
    <property type="entry name" value="Nucleic acid-binding proteins"/>
    <property type="match status" value="1"/>
</dbReference>
<comment type="caution">
    <text evidence="6">The sequence shown here is derived from an EMBL/GenBank/DDBJ whole genome shotgun (WGS) entry which is preliminary data.</text>
</comment>
<dbReference type="GO" id="GO:0005524">
    <property type="term" value="F:ATP binding"/>
    <property type="evidence" value="ECO:0007669"/>
    <property type="project" value="UniProtKB-KW"/>
</dbReference>
<dbReference type="GO" id="GO:0140359">
    <property type="term" value="F:ABC-type transporter activity"/>
    <property type="evidence" value="ECO:0007669"/>
    <property type="project" value="InterPro"/>
</dbReference>
<dbReference type="InterPro" id="IPR012340">
    <property type="entry name" value="NA-bd_OB-fold"/>
</dbReference>
<dbReference type="PROSITE" id="PS00211">
    <property type="entry name" value="ABC_TRANSPORTER_1"/>
    <property type="match status" value="1"/>
</dbReference>
<keyword evidence="1" id="KW-0813">Transport</keyword>
<accession>A0A2N6SSD4</accession>
<keyword evidence="3 6" id="KW-0067">ATP-binding</keyword>
<dbReference type="SUPFAM" id="SSF52540">
    <property type="entry name" value="P-loop containing nucleoside triphosphate hydrolases"/>
    <property type="match status" value="1"/>
</dbReference>
<dbReference type="InterPro" id="IPR027417">
    <property type="entry name" value="P-loop_NTPase"/>
</dbReference>
<gene>
    <name evidence="6" type="ORF">CJ208_05230</name>
    <name evidence="5" type="ORF">KIA07_09095</name>
</gene>
<evidence type="ECO:0000259" key="4">
    <source>
        <dbReference type="PROSITE" id="PS50893"/>
    </source>
</evidence>
<name>A0A2N6SSD4_FINMA</name>
<dbReference type="InterPro" id="IPR008995">
    <property type="entry name" value="Mo/tungstate-bd_C_term_dom"/>
</dbReference>
<dbReference type="GO" id="GO:0055052">
    <property type="term" value="C:ATP-binding cassette (ABC) transporter complex, substrate-binding subunit-containing"/>
    <property type="evidence" value="ECO:0007669"/>
    <property type="project" value="TreeGrafter"/>
</dbReference>
<sequence>MENNKIELKNVYKSYDGENYSVKDFNLSINDGEFIVFVGPSGCGKTTTLRMIAGLEDITKGDLIIDGKRMNDVSPQDRDLAMVFQNYALYPHMTIYENIAYPLKLRKIDKNEIDKSVKDAAEILGITHLLEKKPSMLSGGEKQRVALGRCIVRHPHAFLMDEPLSNLDFKLRLKMRTEISNLQSKLHKTFIYVTHDQAEALTMGDKIVVMKKGEILQVGNGDEIYNNPNCKFVADFIGSAPTNFIKVDGDLIVGDYTYKFAHPKAFYMSFRPEKASQYEKDGFKFDLTLTSIENLGSEQYLYGSLLGNSIVIKDFENKDYKVGETYTFYVDKNDLLFFDFETEKRVENEMKM</sequence>
<feature type="domain" description="ABC transporter" evidence="4">
    <location>
        <begin position="6"/>
        <end position="237"/>
    </location>
</feature>
<dbReference type="InterPro" id="IPR015855">
    <property type="entry name" value="ABC_transpr_MalK-like"/>
</dbReference>
<evidence type="ECO:0000256" key="2">
    <source>
        <dbReference type="ARBA" id="ARBA00022741"/>
    </source>
</evidence>
<dbReference type="Gene3D" id="2.40.50.100">
    <property type="match status" value="1"/>
</dbReference>
<dbReference type="InterPro" id="IPR017871">
    <property type="entry name" value="ABC_transporter-like_CS"/>
</dbReference>
<protein>
    <submittedName>
        <fullName evidence="5 6">ABC transporter ATP-binding protein</fullName>
    </submittedName>
</protein>
<keyword evidence="2" id="KW-0547">Nucleotide-binding</keyword>
<dbReference type="FunFam" id="3.40.50.300:FF:000042">
    <property type="entry name" value="Maltose/maltodextrin ABC transporter, ATP-binding protein"/>
    <property type="match status" value="1"/>
</dbReference>
<evidence type="ECO:0000313" key="6">
    <source>
        <dbReference type="EMBL" id="PMC59993.1"/>
    </source>
</evidence>
<dbReference type="CDD" id="cd03301">
    <property type="entry name" value="ABC_MalK_N"/>
    <property type="match status" value="1"/>
</dbReference>
<reference evidence="6 7" key="1">
    <citation type="submission" date="2017-09" db="EMBL/GenBank/DDBJ databases">
        <title>Bacterial strain isolated from the female urinary microbiota.</title>
        <authorList>
            <person name="Thomas-White K."/>
            <person name="Kumar N."/>
            <person name="Forster S."/>
            <person name="Putonti C."/>
            <person name="Lawley T."/>
            <person name="Wolfe A.J."/>
        </authorList>
    </citation>
    <scope>NUCLEOTIDE SEQUENCE [LARGE SCALE GENOMIC DNA]</scope>
    <source>
        <strain evidence="6 7">UMB0115</strain>
    </source>
</reference>
<dbReference type="Proteomes" id="UP000235723">
    <property type="component" value="Unassembled WGS sequence"/>
</dbReference>
<dbReference type="PANTHER" id="PTHR43875:SF1">
    <property type="entry name" value="OSMOPROTECTIVE COMPOUNDS UPTAKE ATP-BINDING PROTEIN GGTA"/>
    <property type="match status" value="1"/>
</dbReference>
<dbReference type="Gene3D" id="3.40.50.300">
    <property type="entry name" value="P-loop containing nucleotide triphosphate hydrolases"/>
    <property type="match status" value="1"/>
</dbReference>
<evidence type="ECO:0000256" key="1">
    <source>
        <dbReference type="ARBA" id="ARBA00022448"/>
    </source>
</evidence>
<dbReference type="GO" id="GO:0008643">
    <property type="term" value="P:carbohydrate transport"/>
    <property type="evidence" value="ECO:0007669"/>
    <property type="project" value="InterPro"/>
</dbReference>
<dbReference type="RefSeq" id="WP_102164204.1">
    <property type="nucleotide sequence ID" value="NZ_JAHAIK010000043.1"/>
</dbReference>
<reference evidence="5" key="2">
    <citation type="submission" date="2021-02" db="EMBL/GenBank/DDBJ databases">
        <title>Infant gut strain persistence is associated with maternal origin, phylogeny, and functional potential including surface adhesion and iron acquisition.</title>
        <authorList>
            <person name="Lou Y.C."/>
        </authorList>
    </citation>
    <scope>NUCLEOTIDE SEQUENCE</scope>
    <source>
        <strain evidence="5">L3_058_000G1_dasL3_058_000G1_concoct_72</strain>
    </source>
</reference>
<dbReference type="InterPro" id="IPR003593">
    <property type="entry name" value="AAA+_ATPase"/>
</dbReference>
<evidence type="ECO:0000313" key="7">
    <source>
        <dbReference type="Proteomes" id="UP000235723"/>
    </source>
</evidence>
<dbReference type="AlphaFoldDB" id="A0A2N6SSD4"/>
<dbReference type="EMBL" id="PNHD01000006">
    <property type="protein sequence ID" value="PMC59993.1"/>
    <property type="molecule type" value="Genomic_DNA"/>
</dbReference>
<dbReference type="EMBL" id="JAHAIK010000043">
    <property type="protein sequence ID" value="MBS5965799.1"/>
    <property type="molecule type" value="Genomic_DNA"/>
</dbReference>
<dbReference type="InterPro" id="IPR047641">
    <property type="entry name" value="ABC_transpr_MalK/UgpC-like"/>
</dbReference>
<dbReference type="PROSITE" id="PS50893">
    <property type="entry name" value="ABC_TRANSPORTER_2"/>
    <property type="match status" value="1"/>
</dbReference>
<dbReference type="Pfam" id="PF00005">
    <property type="entry name" value="ABC_tran"/>
    <property type="match status" value="1"/>
</dbReference>
<dbReference type="PANTHER" id="PTHR43875">
    <property type="entry name" value="MALTODEXTRIN IMPORT ATP-BINDING PROTEIN MSMX"/>
    <property type="match status" value="1"/>
</dbReference>
<evidence type="ECO:0000313" key="5">
    <source>
        <dbReference type="EMBL" id="MBS5965799.1"/>
    </source>
</evidence>